<evidence type="ECO:0000313" key="2">
    <source>
        <dbReference type="EMBL" id="NYZ19690.1"/>
    </source>
</evidence>
<protein>
    <recommendedName>
        <fullName evidence="1">VOC domain-containing protein</fullName>
    </recommendedName>
</protein>
<dbReference type="PANTHER" id="PTHR36503">
    <property type="entry name" value="BLR2520 PROTEIN"/>
    <property type="match status" value="1"/>
</dbReference>
<dbReference type="Gene3D" id="3.30.720.120">
    <property type="match status" value="1"/>
</dbReference>
<evidence type="ECO:0000313" key="3">
    <source>
        <dbReference type="Proteomes" id="UP000584642"/>
    </source>
</evidence>
<reference evidence="2 3" key="1">
    <citation type="submission" date="2020-05" db="EMBL/GenBank/DDBJ databases">
        <title>Azospirillum oleiclasticum sp. nov, a nitrogen-fixing and heavy crude oil-emulsifying bacterium isolated from the crude oil of Yumen Oilfield.</title>
        <authorList>
            <person name="Wu D."/>
            <person name="Cai M."/>
            <person name="Zhang X."/>
        </authorList>
    </citation>
    <scope>NUCLEOTIDE SEQUENCE [LARGE SCALE GENOMIC DNA]</scope>
    <source>
        <strain evidence="2 3">ROY-1-1-2</strain>
    </source>
</reference>
<sequence length="122" mass="13002">MDRTTTVLYVADVAASVAFYRARLGLEPVENHPGFAMFALPSGGLIGLWSRADAIPPAAPGSTGFELLFPVADRDAVETAHREWSEAGVPIAQAPRSLDFGHSFVGLDPDGTRLRVCFLSGM</sequence>
<dbReference type="PIRSF" id="PIRSF039020">
    <property type="entry name" value="EhpR"/>
    <property type="match status" value="1"/>
</dbReference>
<dbReference type="Pfam" id="PF00903">
    <property type="entry name" value="Glyoxalase"/>
    <property type="match status" value="1"/>
</dbReference>
<dbReference type="Gene3D" id="3.30.720.110">
    <property type="match status" value="1"/>
</dbReference>
<accession>A0ABX2T7C2</accession>
<dbReference type="InterPro" id="IPR004360">
    <property type="entry name" value="Glyas_Fos-R_dOase_dom"/>
</dbReference>
<evidence type="ECO:0000259" key="1">
    <source>
        <dbReference type="PROSITE" id="PS51819"/>
    </source>
</evidence>
<dbReference type="EMBL" id="JABFDB010000004">
    <property type="protein sequence ID" value="NYZ19690.1"/>
    <property type="molecule type" value="Genomic_DNA"/>
</dbReference>
<name>A0ABX2T7C2_9PROT</name>
<dbReference type="Proteomes" id="UP000584642">
    <property type="component" value="Unassembled WGS sequence"/>
</dbReference>
<dbReference type="RefSeq" id="WP_180281462.1">
    <property type="nucleotide sequence ID" value="NZ_JABFDB010000004.1"/>
</dbReference>
<dbReference type="PROSITE" id="PS51819">
    <property type="entry name" value="VOC"/>
    <property type="match status" value="1"/>
</dbReference>
<dbReference type="InterPro" id="IPR037523">
    <property type="entry name" value="VOC_core"/>
</dbReference>
<dbReference type="PANTHER" id="PTHR36503:SF1">
    <property type="entry name" value="BLR2520 PROTEIN"/>
    <property type="match status" value="1"/>
</dbReference>
<dbReference type="SUPFAM" id="SSF54593">
    <property type="entry name" value="Glyoxalase/Bleomycin resistance protein/Dihydroxybiphenyl dioxygenase"/>
    <property type="match status" value="1"/>
</dbReference>
<gene>
    <name evidence="2" type="ORF">HND93_08200</name>
</gene>
<dbReference type="InterPro" id="IPR029068">
    <property type="entry name" value="Glyas_Bleomycin-R_OHBP_Dase"/>
</dbReference>
<dbReference type="InterPro" id="IPR026275">
    <property type="entry name" value="Glyoxalase/dOase/EhpR"/>
</dbReference>
<proteinExistence type="predicted"/>
<keyword evidence="3" id="KW-1185">Reference proteome</keyword>
<organism evidence="2 3">
    <name type="scientific">Azospirillum oleiclasticum</name>
    <dbReference type="NCBI Taxonomy" id="2735135"/>
    <lineage>
        <taxon>Bacteria</taxon>
        <taxon>Pseudomonadati</taxon>
        <taxon>Pseudomonadota</taxon>
        <taxon>Alphaproteobacteria</taxon>
        <taxon>Rhodospirillales</taxon>
        <taxon>Azospirillaceae</taxon>
        <taxon>Azospirillum</taxon>
    </lineage>
</organism>
<comment type="caution">
    <text evidence="2">The sequence shown here is derived from an EMBL/GenBank/DDBJ whole genome shotgun (WGS) entry which is preliminary data.</text>
</comment>
<feature type="domain" description="VOC" evidence="1">
    <location>
        <begin position="1"/>
        <end position="119"/>
    </location>
</feature>